<dbReference type="GO" id="GO:0004113">
    <property type="term" value="F:2',3'-cyclic-nucleotide 3'-phosphodiesterase activity"/>
    <property type="evidence" value="ECO:0007669"/>
    <property type="project" value="TreeGrafter"/>
</dbReference>
<dbReference type="AlphaFoldDB" id="A0A248JRC7"/>
<feature type="binding site" evidence="2">
    <location>
        <position position="40"/>
    </location>
    <ligand>
        <name>Fe cation</name>
        <dbReference type="ChEBI" id="CHEBI:24875"/>
        <label>1</label>
    </ligand>
</feature>
<gene>
    <name evidence="3" type="ORF">Y958_09535</name>
</gene>
<evidence type="ECO:0000256" key="2">
    <source>
        <dbReference type="PIRSR" id="PIRSR004789-51"/>
    </source>
</evidence>
<dbReference type="PANTHER" id="PTHR36303">
    <property type="entry name" value="2',3'-CYCLIC-NUCLEOTIDE 2'-PHOSPHODIESTERASE"/>
    <property type="match status" value="1"/>
</dbReference>
<dbReference type="PIRSF" id="PIRSF004789">
    <property type="entry name" value="DR1281"/>
    <property type="match status" value="1"/>
</dbReference>
<dbReference type="EMBL" id="CP022110">
    <property type="protein sequence ID" value="ASG21041.1"/>
    <property type="molecule type" value="Genomic_DNA"/>
</dbReference>
<feature type="binding site" evidence="2">
    <location>
        <position position="182"/>
    </location>
    <ligand>
        <name>Fe cation</name>
        <dbReference type="ChEBI" id="CHEBI:24875"/>
        <label>1</label>
    </ligand>
</feature>
<sequence length="276" mass="29749">MRLLFLGDVVGRSGRDGVLRHLPDLRKALALDFVIVNGENAAGGFGITEKIAQEFFAAGVDCLTTGNHVWDQKELVGQIDRLPNVLRPLNYPEGTPGRGASLLPTRDGRRKVLVVNVMARLFMDALDDPFAAVEKVLRTYRLGPNAADAIVIDVHGEASSEKMAMGHFCDGRVTLVVGTHTHTPTADTQILNGRTAYQTDAGMCGDYDSVIGMKKEAAVLRLTRKLPTDRLTPAENDATVSVCGVFVETDDRTGLALRAEAVRVGGRLSQAMPKLA</sequence>
<feature type="binding site" evidence="2">
    <location>
        <position position="67"/>
    </location>
    <ligand>
        <name>Fe cation</name>
        <dbReference type="ChEBI" id="CHEBI:24875"/>
        <label>2</label>
    </ligand>
</feature>
<protein>
    <submittedName>
        <fullName evidence="3">Metallophosphoesterase</fullName>
    </submittedName>
</protein>
<keyword evidence="2" id="KW-0479">Metal-binding</keyword>
<name>A0A248JRC7_9PROT</name>
<feature type="binding site" evidence="2">
    <location>
        <position position="180"/>
    </location>
    <ligand>
        <name>Fe cation</name>
        <dbReference type="ChEBI" id="CHEBI:24875"/>
        <label>2</label>
    </ligand>
</feature>
<feature type="active site" description="Proton donor" evidence="1">
    <location>
        <position position="68"/>
    </location>
</feature>
<dbReference type="Pfam" id="PF13277">
    <property type="entry name" value="YmdB"/>
    <property type="match status" value="1"/>
</dbReference>
<dbReference type="SUPFAM" id="SSF56300">
    <property type="entry name" value="Metallo-dependent phosphatases"/>
    <property type="match status" value="1"/>
</dbReference>
<evidence type="ECO:0000256" key="1">
    <source>
        <dbReference type="PIRSR" id="PIRSR004789-50"/>
    </source>
</evidence>
<dbReference type="CDD" id="cd07382">
    <property type="entry name" value="MPP_DR1281"/>
    <property type="match status" value="1"/>
</dbReference>
<feature type="binding site" evidence="2">
    <location>
        <position position="8"/>
    </location>
    <ligand>
        <name>Fe cation</name>
        <dbReference type="ChEBI" id="CHEBI:24875"/>
        <label>1</label>
    </ligand>
</feature>
<feature type="binding site" evidence="2">
    <location>
        <position position="155"/>
    </location>
    <ligand>
        <name>Fe cation</name>
        <dbReference type="ChEBI" id="CHEBI:24875"/>
        <label>2</label>
    </ligand>
</feature>
<dbReference type="Gene3D" id="3.60.21.10">
    <property type="match status" value="1"/>
</dbReference>
<evidence type="ECO:0000313" key="4">
    <source>
        <dbReference type="Proteomes" id="UP000197153"/>
    </source>
</evidence>
<dbReference type="InterPro" id="IPR005235">
    <property type="entry name" value="YmdB-like"/>
</dbReference>
<proteinExistence type="predicted"/>
<dbReference type="GO" id="GO:0046872">
    <property type="term" value="F:metal ion binding"/>
    <property type="evidence" value="ECO:0007669"/>
    <property type="project" value="UniProtKB-KW"/>
</dbReference>
<accession>A0A248JRC7</accession>
<dbReference type="KEGG" id="nao:Y958_09535"/>
<dbReference type="Proteomes" id="UP000197153">
    <property type="component" value="Chromosome 1"/>
</dbReference>
<dbReference type="RefSeq" id="WP_040846143.1">
    <property type="nucleotide sequence ID" value="NZ_CP022110.1"/>
</dbReference>
<reference evidence="3 4" key="1">
    <citation type="submission" date="2017-06" db="EMBL/GenBank/DDBJ databases">
        <title>Complete genome sequence of Nitrospirillum amazonense strain CBAmC, an endophytic nitrogen-fixing and plant growth-promoting bacterium, isolated from sugarcane.</title>
        <authorList>
            <person name="Schwab S."/>
            <person name="dos Santos Teixeira K.R."/>
            <person name="Simoes Araujo J.L."/>
            <person name="Soares Vidal M."/>
            <person name="Borges de Freitas H.R."/>
            <person name="Rivello Crivelaro A.L."/>
            <person name="Bueno de Camargo Nunes A."/>
            <person name="dos Santos C.M."/>
            <person name="Palmeira da Silva Rosa D."/>
            <person name="da Silva Padilha D."/>
            <person name="da Silva E."/>
            <person name="Araujo Terra L."/>
            <person name="Soares Mendes V."/>
            <person name="Farinelli L."/>
            <person name="Magalhaes Cruz L."/>
            <person name="Baldani J.I."/>
        </authorList>
    </citation>
    <scope>NUCLEOTIDE SEQUENCE [LARGE SCALE GENOMIC DNA]</scope>
    <source>
        <strain evidence="3 4">CBAmC</strain>
    </source>
</reference>
<dbReference type="InterPro" id="IPR029052">
    <property type="entry name" value="Metallo-depent_PP-like"/>
</dbReference>
<dbReference type="PANTHER" id="PTHR36303:SF1">
    <property type="entry name" value="2',3'-CYCLIC-NUCLEOTIDE 2'-PHOSPHODIESTERASE"/>
    <property type="match status" value="1"/>
</dbReference>
<feature type="binding site" evidence="2">
    <location>
        <position position="39"/>
    </location>
    <ligand>
        <name>Fe cation</name>
        <dbReference type="ChEBI" id="CHEBI:24875"/>
        <label>2</label>
    </ligand>
</feature>
<keyword evidence="4" id="KW-1185">Reference proteome</keyword>
<organism evidence="3 4">
    <name type="scientific">Nitrospirillum viridazoti CBAmc</name>
    <dbReference type="NCBI Taxonomy" id="1441467"/>
    <lineage>
        <taxon>Bacteria</taxon>
        <taxon>Pseudomonadati</taxon>
        <taxon>Pseudomonadota</taxon>
        <taxon>Alphaproteobacteria</taxon>
        <taxon>Rhodospirillales</taxon>
        <taxon>Azospirillaceae</taxon>
        <taxon>Nitrospirillum</taxon>
        <taxon>Nitrospirillum viridazoti</taxon>
    </lineage>
</organism>
<evidence type="ECO:0000313" key="3">
    <source>
        <dbReference type="EMBL" id="ASG21041.1"/>
    </source>
</evidence>
<feature type="binding site" evidence="2">
    <location>
        <position position="39"/>
    </location>
    <ligand>
        <name>Fe cation</name>
        <dbReference type="ChEBI" id="CHEBI:24875"/>
        <label>1</label>
    </ligand>
</feature>